<dbReference type="RefSeq" id="WP_005827929.1">
    <property type="nucleotide sequence ID" value="NZ_BJOD01000060.1"/>
</dbReference>
<accession>A0A3M8AGE8</accession>
<dbReference type="EMBL" id="BJOD01000060">
    <property type="protein sequence ID" value="GED28147.1"/>
    <property type="molecule type" value="Genomic_DNA"/>
</dbReference>
<evidence type="ECO:0000313" key="3">
    <source>
        <dbReference type="EMBL" id="RNB50263.1"/>
    </source>
</evidence>
<evidence type="ECO:0000313" key="5">
    <source>
        <dbReference type="Proteomes" id="UP000317180"/>
    </source>
</evidence>
<protein>
    <recommendedName>
        <fullName evidence="6">DUF5412 domain-containing protein</fullName>
    </recommendedName>
</protein>
<keyword evidence="1" id="KW-0812">Transmembrane</keyword>
<evidence type="ECO:0000256" key="1">
    <source>
        <dbReference type="SAM" id="Phobius"/>
    </source>
</evidence>
<dbReference type="Pfam" id="PF17428">
    <property type="entry name" value="DUF5412"/>
    <property type="match status" value="1"/>
</dbReference>
<proteinExistence type="predicted"/>
<evidence type="ECO:0008006" key="6">
    <source>
        <dbReference type="Google" id="ProtNLM"/>
    </source>
</evidence>
<reference evidence="3 4" key="1">
    <citation type="submission" date="2018-10" db="EMBL/GenBank/DDBJ databases">
        <title>Phylogenomics of Brevibacillus.</title>
        <authorList>
            <person name="Dunlap C."/>
        </authorList>
    </citation>
    <scope>NUCLEOTIDE SEQUENCE [LARGE SCALE GENOMIC DNA]</scope>
    <source>
        <strain evidence="3 4">NRRL NRS 1219</strain>
    </source>
</reference>
<feature type="transmembrane region" description="Helical" evidence="1">
    <location>
        <begin position="6"/>
        <end position="28"/>
    </location>
</feature>
<keyword evidence="1" id="KW-0472">Membrane</keyword>
<sequence length="120" mass="13772">MNKTLIRSFIVTVILIISMIGFLVYHYFYSMSNLPQGNLIEQSVSPSGDFTLNAYLVNGGATSALCVRGELQNNKTGAKKNIYWDYRIDKADIEWINNETVSINGHVLNIYDQIYDWRRN</sequence>
<dbReference type="AlphaFoldDB" id="A0A3M8AGE8"/>
<evidence type="ECO:0000313" key="4">
    <source>
        <dbReference type="Proteomes" id="UP000276178"/>
    </source>
</evidence>
<reference evidence="2 5" key="2">
    <citation type="submission" date="2019-06" db="EMBL/GenBank/DDBJ databases">
        <title>Whole genome shotgun sequence of Brevibacillus agri NBRC 15538.</title>
        <authorList>
            <person name="Hosoyama A."/>
            <person name="Uohara A."/>
            <person name="Ohji S."/>
            <person name="Ichikawa N."/>
        </authorList>
    </citation>
    <scope>NUCLEOTIDE SEQUENCE [LARGE SCALE GENOMIC DNA]</scope>
    <source>
        <strain evidence="2 5">NBRC 15538</strain>
    </source>
</reference>
<organism evidence="3 4">
    <name type="scientific">Brevibacillus agri</name>
    <dbReference type="NCBI Taxonomy" id="51101"/>
    <lineage>
        <taxon>Bacteria</taxon>
        <taxon>Bacillati</taxon>
        <taxon>Bacillota</taxon>
        <taxon>Bacilli</taxon>
        <taxon>Bacillales</taxon>
        <taxon>Paenibacillaceae</taxon>
        <taxon>Brevibacillus</taxon>
    </lineage>
</organism>
<name>A0A3M8AGE8_9BACL</name>
<comment type="caution">
    <text evidence="3">The sequence shown here is derived from an EMBL/GenBank/DDBJ whole genome shotgun (WGS) entry which is preliminary data.</text>
</comment>
<dbReference type="Proteomes" id="UP000317180">
    <property type="component" value="Unassembled WGS sequence"/>
</dbReference>
<keyword evidence="1" id="KW-1133">Transmembrane helix</keyword>
<dbReference type="GeneID" id="82808889"/>
<gene>
    <name evidence="2" type="ORF">BAG01nite_42490</name>
    <name evidence="3" type="ORF">EB820_21735</name>
</gene>
<dbReference type="InterPro" id="IPR035406">
    <property type="entry name" value="DUF5412"/>
</dbReference>
<evidence type="ECO:0000313" key="2">
    <source>
        <dbReference type="EMBL" id="GED28147.1"/>
    </source>
</evidence>
<dbReference type="EMBL" id="RHHN01000071">
    <property type="protein sequence ID" value="RNB50263.1"/>
    <property type="molecule type" value="Genomic_DNA"/>
</dbReference>
<keyword evidence="5" id="KW-1185">Reference proteome</keyword>
<dbReference type="OrthoDB" id="2357451at2"/>
<dbReference type="Proteomes" id="UP000276178">
    <property type="component" value="Unassembled WGS sequence"/>
</dbReference>